<dbReference type="PROSITE" id="PS50238">
    <property type="entry name" value="RHOGAP"/>
    <property type="match status" value="1"/>
</dbReference>
<dbReference type="Proteomes" id="UP000335636">
    <property type="component" value="Unassembled WGS sequence"/>
</dbReference>
<protein>
    <recommendedName>
        <fullName evidence="2">Rho-GAP domain-containing protein</fullName>
    </recommendedName>
</protein>
<accession>A0A5E4CY23</accession>
<comment type="caution">
    <text evidence="3">The sequence shown here is derived from an EMBL/GenBank/DDBJ whole genome shotgun (WGS) entry which is preliminary data.</text>
</comment>
<dbReference type="EMBL" id="CABDUW010002216">
    <property type="protein sequence ID" value="VTJ85921.1"/>
    <property type="molecule type" value="Genomic_DNA"/>
</dbReference>
<dbReference type="GO" id="GO:0005096">
    <property type="term" value="F:GTPase activator activity"/>
    <property type="evidence" value="ECO:0007669"/>
    <property type="project" value="UniProtKB-KW"/>
</dbReference>
<dbReference type="InterPro" id="IPR008936">
    <property type="entry name" value="Rho_GTPase_activation_prot"/>
</dbReference>
<dbReference type="GO" id="GO:0051056">
    <property type="term" value="P:regulation of small GTPase mediated signal transduction"/>
    <property type="evidence" value="ECO:0007669"/>
    <property type="project" value="UniProtKB-ARBA"/>
</dbReference>
<dbReference type="PANTHER" id="PTHR15228:SF7">
    <property type="entry name" value="RHO GTPASE-ACTIVATING PROTEIN 29"/>
    <property type="match status" value="1"/>
</dbReference>
<evidence type="ECO:0000313" key="3">
    <source>
        <dbReference type="EMBL" id="VTJ85921.1"/>
    </source>
</evidence>
<dbReference type="Pfam" id="PF00620">
    <property type="entry name" value="RhoGAP"/>
    <property type="match status" value="1"/>
</dbReference>
<evidence type="ECO:0000313" key="4">
    <source>
        <dbReference type="Proteomes" id="UP000335636"/>
    </source>
</evidence>
<proteinExistence type="predicted"/>
<evidence type="ECO:0000256" key="1">
    <source>
        <dbReference type="ARBA" id="ARBA00022468"/>
    </source>
</evidence>
<feature type="domain" description="Rho-GAP" evidence="2">
    <location>
        <begin position="1"/>
        <end position="83"/>
    </location>
</feature>
<dbReference type="InterPro" id="IPR051025">
    <property type="entry name" value="RhoGAP"/>
</dbReference>
<feature type="non-terminal residue" evidence="3">
    <location>
        <position position="1"/>
    </location>
</feature>
<dbReference type="SUPFAM" id="SSF48350">
    <property type="entry name" value="GTPase activation domain, GAP"/>
    <property type="match status" value="1"/>
</dbReference>
<dbReference type="PANTHER" id="PTHR15228">
    <property type="entry name" value="SPERMATHECAL PHYSIOLOGY VARIANT"/>
    <property type="match status" value="1"/>
</dbReference>
<dbReference type="Gene3D" id="1.10.555.10">
    <property type="entry name" value="Rho GTPase activation protein"/>
    <property type="match status" value="1"/>
</dbReference>
<organism evidence="3 4">
    <name type="scientific">Marmota monax</name>
    <name type="common">Woodchuck</name>
    <dbReference type="NCBI Taxonomy" id="9995"/>
    <lineage>
        <taxon>Eukaryota</taxon>
        <taxon>Metazoa</taxon>
        <taxon>Chordata</taxon>
        <taxon>Craniata</taxon>
        <taxon>Vertebrata</taxon>
        <taxon>Euteleostomi</taxon>
        <taxon>Mammalia</taxon>
        <taxon>Eutheria</taxon>
        <taxon>Euarchontoglires</taxon>
        <taxon>Glires</taxon>
        <taxon>Rodentia</taxon>
        <taxon>Sciuromorpha</taxon>
        <taxon>Sciuridae</taxon>
        <taxon>Xerinae</taxon>
        <taxon>Marmotini</taxon>
        <taxon>Marmota</taxon>
    </lineage>
</organism>
<dbReference type="GO" id="GO:0007165">
    <property type="term" value="P:signal transduction"/>
    <property type="evidence" value="ECO:0007669"/>
    <property type="project" value="InterPro"/>
</dbReference>
<dbReference type="GO" id="GO:0005737">
    <property type="term" value="C:cytoplasm"/>
    <property type="evidence" value="ECO:0007669"/>
    <property type="project" value="TreeGrafter"/>
</dbReference>
<evidence type="ECO:0000259" key="2">
    <source>
        <dbReference type="PROSITE" id="PS50238"/>
    </source>
</evidence>
<keyword evidence="1" id="KW-0343">GTPase activation</keyword>
<gene>
    <name evidence="3" type="ORF">MONAX_5E015868</name>
</gene>
<dbReference type="AlphaFoldDB" id="A0A5E4CY23"/>
<sequence length="132" mass="14782">KDLLRQLPTSNFNSLHYLIVHLKWVVDHAEEKKMNSKNLGVIFGPSLIRPRPTTVPVTIASLAEYANPAQLVEFLITYSQKILDESLQSQDVTCSAGVIVPQVDQSCPSKPVISPEESDSFHEVTIFFFKGR</sequence>
<keyword evidence="4" id="KW-1185">Reference proteome</keyword>
<reference evidence="3" key="1">
    <citation type="submission" date="2019-04" db="EMBL/GenBank/DDBJ databases">
        <authorList>
            <person name="Alioto T."/>
            <person name="Alioto T."/>
        </authorList>
    </citation>
    <scope>NUCLEOTIDE SEQUENCE [LARGE SCALE GENOMIC DNA]</scope>
</reference>
<name>A0A5E4CY23_MARMO</name>
<dbReference type="InterPro" id="IPR000198">
    <property type="entry name" value="RhoGAP_dom"/>
</dbReference>